<accession>A0AAD9WQ77</accession>
<dbReference type="AlphaFoldDB" id="A0AAD9WQ77"/>
<evidence type="ECO:0000256" key="4">
    <source>
        <dbReference type="ARBA" id="ARBA00023242"/>
    </source>
</evidence>
<dbReference type="EMBL" id="JANJYI010000008">
    <property type="protein sequence ID" value="KAK2638358.1"/>
    <property type="molecule type" value="Genomic_DNA"/>
</dbReference>
<dbReference type="GO" id="GO:0005634">
    <property type="term" value="C:nucleus"/>
    <property type="evidence" value="ECO:0007669"/>
    <property type="project" value="UniProtKB-SubCell"/>
</dbReference>
<name>A0AAD9WQ77_9ROSI</name>
<evidence type="ECO:0000313" key="7">
    <source>
        <dbReference type="EMBL" id="KAK2638358.1"/>
    </source>
</evidence>
<keyword evidence="4" id="KW-0539">Nucleus</keyword>
<dbReference type="Proteomes" id="UP001280121">
    <property type="component" value="Unassembled WGS sequence"/>
</dbReference>
<evidence type="ECO:0000256" key="3">
    <source>
        <dbReference type="ARBA" id="ARBA00022801"/>
    </source>
</evidence>
<dbReference type="InterPro" id="IPR023214">
    <property type="entry name" value="HAD_sf"/>
</dbReference>
<comment type="catalytic activity">
    <reaction evidence="5">
        <text>O-phospho-L-seryl-[protein] + H2O = L-seryl-[protein] + phosphate</text>
        <dbReference type="Rhea" id="RHEA:20629"/>
        <dbReference type="Rhea" id="RHEA-COMP:9863"/>
        <dbReference type="Rhea" id="RHEA-COMP:11604"/>
        <dbReference type="ChEBI" id="CHEBI:15377"/>
        <dbReference type="ChEBI" id="CHEBI:29999"/>
        <dbReference type="ChEBI" id="CHEBI:43474"/>
        <dbReference type="ChEBI" id="CHEBI:83421"/>
        <dbReference type="EC" id="3.1.3.16"/>
    </reaction>
</comment>
<comment type="catalytic activity">
    <reaction evidence="6">
        <text>O-phospho-L-threonyl-[protein] + H2O = L-threonyl-[protein] + phosphate</text>
        <dbReference type="Rhea" id="RHEA:47004"/>
        <dbReference type="Rhea" id="RHEA-COMP:11060"/>
        <dbReference type="Rhea" id="RHEA-COMP:11605"/>
        <dbReference type="ChEBI" id="CHEBI:15377"/>
        <dbReference type="ChEBI" id="CHEBI:30013"/>
        <dbReference type="ChEBI" id="CHEBI:43474"/>
        <dbReference type="ChEBI" id="CHEBI:61977"/>
        <dbReference type="EC" id="3.1.3.16"/>
    </reaction>
</comment>
<evidence type="ECO:0000256" key="6">
    <source>
        <dbReference type="ARBA" id="ARBA00048336"/>
    </source>
</evidence>
<protein>
    <recommendedName>
        <fullName evidence="2">protein-serine/threonine phosphatase</fullName>
        <ecNumber evidence="2">3.1.3.16</ecNumber>
    </recommendedName>
</protein>
<gene>
    <name evidence="7" type="ORF">Ddye_026153</name>
</gene>
<dbReference type="EC" id="3.1.3.16" evidence="2"/>
<dbReference type="InterPro" id="IPR039189">
    <property type="entry name" value="Fcp1"/>
</dbReference>
<keyword evidence="8" id="KW-1185">Reference proteome</keyword>
<evidence type="ECO:0000256" key="5">
    <source>
        <dbReference type="ARBA" id="ARBA00047761"/>
    </source>
</evidence>
<proteinExistence type="predicted"/>
<keyword evidence="3" id="KW-0378">Hydrolase</keyword>
<dbReference type="PANTHER" id="PTHR23081">
    <property type="entry name" value="RNA POLYMERASE II CTD PHOSPHATASE"/>
    <property type="match status" value="1"/>
</dbReference>
<evidence type="ECO:0000256" key="2">
    <source>
        <dbReference type="ARBA" id="ARBA00013081"/>
    </source>
</evidence>
<evidence type="ECO:0000313" key="8">
    <source>
        <dbReference type="Proteomes" id="UP001280121"/>
    </source>
</evidence>
<reference evidence="7" key="1">
    <citation type="journal article" date="2023" name="Plant J.">
        <title>Genome sequences and population genomics provide insights into the demographic history, inbreeding, and mutation load of two 'living fossil' tree species of Dipteronia.</title>
        <authorList>
            <person name="Feng Y."/>
            <person name="Comes H.P."/>
            <person name="Chen J."/>
            <person name="Zhu S."/>
            <person name="Lu R."/>
            <person name="Zhang X."/>
            <person name="Li P."/>
            <person name="Qiu J."/>
            <person name="Olsen K.M."/>
            <person name="Qiu Y."/>
        </authorList>
    </citation>
    <scope>NUCLEOTIDE SEQUENCE</scope>
    <source>
        <strain evidence="7">KIB01</strain>
    </source>
</reference>
<comment type="caution">
    <text evidence="7">The sequence shown here is derived from an EMBL/GenBank/DDBJ whole genome shotgun (WGS) entry which is preliminary data.</text>
</comment>
<comment type="subcellular location">
    <subcellularLocation>
        <location evidence="1">Nucleus</location>
    </subcellularLocation>
</comment>
<dbReference type="Gene3D" id="3.40.50.1000">
    <property type="entry name" value="HAD superfamily/HAD-like"/>
    <property type="match status" value="1"/>
</dbReference>
<feature type="non-terminal residue" evidence="7">
    <location>
        <position position="1"/>
    </location>
</feature>
<dbReference type="GO" id="GO:0008420">
    <property type="term" value="F:RNA polymerase II CTD heptapeptide repeat phosphatase activity"/>
    <property type="evidence" value="ECO:0007669"/>
    <property type="project" value="InterPro"/>
</dbReference>
<dbReference type="PANTHER" id="PTHR23081:SF36">
    <property type="entry name" value="RNA POLYMERASE II SUBUNIT A C-TERMINAL DOMAIN PHOSPHATASE"/>
    <property type="match status" value="1"/>
</dbReference>
<organism evidence="7 8">
    <name type="scientific">Dipteronia dyeriana</name>
    <dbReference type="NCBI Taxonomy" id="168575"/>
    <lineage>
        <taxon>Eukaryota</taxon>
        <taxon>Viridiplantae</taxon>
        <taxon>Streptophyta</taxon>
        <taxon>Embryophyta</taxon>
        <taxon>Tracheophyta</taxon>
        <taxon>Spermatophyta</taxon>
        <taxon>Magnoliopsida</taxon>
        <taxon>eudicotyledons</taxon>
        <taxon>Gunneridae</taxon>
        <taxon>Pentapetalae</taxon>
        <taxon>rosids</taxon>
        <taxon>malvids</taxon>
        <taxon>Sapindales</taxon>
        <taxon>Sapindaceae</taxon>
        <taxon>Hippocastanoideae</taxon>
        <taxon>Acereae</taxon>
        <taxon>Dipteronia</taxon>
    </lineage>
</organism>
<sequence>MGLDKVLGRDSAILILDDTENVWPEHKDNLILMERYHFFKSSCHQFGYNCKSLSKLKNDGTLASVLKALKQ</sequence>
<evidence type="ECO:0000256" key="1">
    <source>
        <dbReference type="ARBA" id="ARBA00004123"/>
    </source>
</evidence>